<evidence type="ECO:0000313" key="3">
    <source>
        <dbReference type="Proteomes" id="UP001163105"/>
    </source>
</evidence>
<keyword evidence="1" id="KW-0472">Membrane</keyword>
<evidence type="ECO:0000313" key="2">
    <source>
        <dbReference type="EMBL" id="KAJ6442636.1"/>
    </source>
</evidence>
<dbReference type="PANTHER" id="PTHR12242">
    <property type="entry name" value="OS02G0130600 PROTEIN-RELATED"/>
    <property type="match status" value="1"/>
</dbReference>
<proteinExistence type="predicted"/>
<feature type="transmembrane region" description="Helical" evidence="1">
    <location>
        <begin position="186"/>
        <end position="205"/>
    </location>
</feature>
<dbReference type="EMBL" id="JAQHRD010000003">
    <property type="protein sequence ID" value="KAJ6442636.1"/>
    <property type="molecule type" value="Genomic_DNA"/>
</dbReference>
<protein>
    <recommendedName>
        <fullName evidence="4">FAR-17a/AIG1-like protein</fullName>
    </recommendedName>
</protein>
<sequence length="289" mass="32386">MAWSNSSSRSLRGVFSFSSGPWDPSHRFESSWLISPWLLFAVRAVFSLYAFVTLFFILGWDCAHESAGGCLAARQSFSYFTVLTYWGLAFYLLAAAVHTGTYALTGRPLLDRLPQPLRALHALFYTTVVTFPFLVTAVYWALLYKGVWFPTPFEGWHNISQHAMNSLFALFELVVPRTAPPNPVHVLWLLVVLLGYLAVAFITLADQGFYTYSFLDHDDVGGRGYVAAYVVGIAVAIVVIFGIVYGLIWLRRWVTETKLGMEGKLADQQVCDGAEMNTIRPKEREASVV</sequence>
<feature type="transmembrane region" description="Helical" evidence="1">
    <location>
        <begin position="225"/>
        <end position="250"/>
    </location>
</feature>
<evidence type="ECO:0000256" key="1">
    <source>
        <dbReference type="SAM" id="Phobius"/>
    </source>
</evidence>
<reference evidence="2" key="1">
    <citation type="submission" date="2023-01" db="EMBL/GenBank/DDBJ databases">
        <title>The growth and conidiation of Purpureocillium lavendulum are regulated by nitrogen source and histone H3K14 acetylation.</title>
        <authorList>
            <person name="Tang P."/>
            <person name="Han J."/>
            <person name="Zhang C."/>
            <person name="Tang P."/>
            <person name="Qi F."/>
            <person name="Zhang K."/>
            <person name="Liang L."/>
        </authorList>
    </citation>
    <scope>NUCLEOTIDE SEQUENCE</scope>
    <source>
        <strain evidence="2">YMF1.00683</strain>
    </source>
</reference>
<feature type="transmembrane region" description="Helical" evidence="1">
    <location>
        <begin position="119"/>
        <end position="142"/>
    </location>
</feature>
<organism evidence="2 3">
    <name type="scientific">Purpureocillium lavendulum</name>
    <dbReference type="NCBI Taxonomy" id="1247861"/>
    <lineage>
        <taxon>Eukaryota</taxon>
        <taxon>Fungi</taxon>
        <taxon>Dikarya</taxon>
        <taxon>Ascomycota</taxon>
        <taxon>Pezizomycotina</taxon>
        <taxon>Sordariomycetes</taxon>
        <taxon>Hypocreomycetidae</taxon>
        <taxon>Hypocreales</taxon>
        <taxon>Ophiocordycipitaceae</taxon>
        <taxon>Purpureocillium</taxon>
    </lineage>
</organism>
<dbReference type="AlphaFoldDB" id="A0AB34FV19"/>
<gene>
    <name evidence="2" type="ORF">O9K51_03811</name>
</gene>
<evidence type="ECO:0008006" key="4">
    <source>
        <dbReference type="Google" id="ProtNLM"/>
    </source>
</evidence>
<accession>A0AB34FV19</accession>
<dbReference type="PANTHER" id="PTHR12242:SF1">
    <property type="entry name" value="MYND-TYPE DOMAIN-CONTAINING PROTEIN"/>
    <property type="match status" value="1"/>
</dbReference>
<feature type="transmembrane region" description="Helical" evidence="1">
    <location>
        <begin position="77"/>
        <end position="98"/>
    </location>
</feature>
<keyword evidence="1" id="KW-1133">Transmembrane helix</keyword>
<dbReference type="GO" id="GO:0016020">
    <property type="term" value="C:membrane"/>
    <property type="evidence" value="ECO:0007669"/>
    <property type="project" value="TreeGrafter"/>
</dbReference>
<comment type="caution">
    <text evidence="2">The sequence shown here is derived from an EMBL/GenBank/DDBJ whole genome shotgun (WGS) entry which is preliminary data.</text>
</comment>
<dbReference type="Proteomes" id="UP001163105">
    <property type="component" value="Unassembled WGS sequence"/>
</dbReference>
<feature type="transmembrane region" description="Helical" evidence="1">
    <location>
        <begin position="37"/>
        <end position="57"/>
    </location>
</feature>
<keyword evidence="1" id="KW-0812">Transmembrane</keyword>
<name>A0AB34FV19_9HYPO</name>
<keyword evidence="3" id="KW-1185">Reference proteome</keyword>